<keyword evidence="2" id="KW-0699">rRNA-binding</keyword>
<evidence type="ECO:0000256" key="1">
    <source>
        <dbReference type="ARBA" id="ARBA00007116"/>
    </source>
</evidence>
<dbReference type="SUPFAM" id="SSF53137">
    <property type="entry name" value="Translational machinery components"/>
    <property type="match status" value="1"/>
</dbReference>
<dbReference type="InterPro" id="IPR057268">
    <property type="entry name" value="Ribosomal_L18"/>
</dbReference>
<comment type="similarity">
    <text evidence="1">Belongs to the universal ribosomal protein uL18 family.</text>
</comment>
<evidence type="ECO:0000256" key="4">
    <source>
        <dbReference type="ARBA" id="ARBA00022980"/>
    </source>
</evidence>
<dbReference type="NCBIfam" id="TIGR00060">
    <property type="entry name" value="L18_bact"/>
    <property type="match status" value="1"/>
</dbReference>
<dbReference type="InterPro" id="IPR004389">
    <property type="entry name" value="Ribosomal_uL18_bac-type"/>
</dbReference>
<protein>
    <recommendedName>
        <fullName evidence="6">Large ribosomal subunit protein uL18</fullName>
    </recommendedName>
    <alternativeName>
        <fullName evidence="7">50S ribosomal protein L18</fullName>
    </alternativeName>
</protein>
<keyword evidence="3" id="KW-0694">RNA-binding</keyword>
<dbReference type="Gene3D" id="3.30.420.100">
    <property type="match status" value="1"/>
</dbReference>
<evidence type="ECO:0000256" key="7">
    <source>
        <dbReference type="ARBA" id="ARBA00035496"/>
    </source>
</evidence>
<dbReference type="PANTHER" id="PTHR12899:SF3">
    <property type="entry name" value="LARGE RIBOSOMAL SUBUNIT PROTEIN UL18M"/>
    <property type="match status" value="1"/>
</dbReference>
<dbReference type="Pfam" id="PF00861">
    <property type="entry name" value="Ribosomal_L18p"/>
    <property type="match status" value="1"/>
</dbReference>
<dbReference type="FunFam" id="3.30.420.100:FF:000001">
    <property type="entry name" value="50S ribosomal protein L18"/>
    <property type="match status" value="1"/>
</dbReference>
<proteinExistence type="inferred from homology"/>
<dbReference type="GO" id="GO:0008097">
    <property type="term" value="F:5S rRNA binding"/>
    <property type="evidence" value="ECO:0007669"/>
    <property type="project" value="TreeGrafter"/>
</dbReference>
<name>A0A2M7T9P3_9ACTN</name>
<dbReference type="Proteomes" id="UP000230956">
    <property type="component" value="Unassembled WGS sequence"/>
</dbReference>
<accession>A0A2M7T9P3</accession>
<dbReference type="GO" id="GO:0022625">
    <property type="term" value="C:cytosolic large ribosomal subunit"/>
    <property type="evidence" value="ECO:0007669"/>
    <property type="project" value="TreeGrafter"/>
</dbReference>
<evidence type="ECO:0000256" key="3">
    <source>
        <dbReference type="ARBA" id="ARBA00022884"/>
    </source>
</evidence>
<comment type="caution">
    <text evidence="8">The sequence shown here is derived from an EMBL/GenBank/DDBJ whole genome shotgun (WGS) entry which is preliminary data.</text>
</comment>
<evidence type="ECO:0000256" key="6">
    <source>
        <dbReference type="ARBA" id="ARBA00035197"/>
    </source>
</evidence>
<dbReference type="PANTHER" id="PTHR12899">
    <property type="entry name" value="39S RIBOSOMAL PROTEIN L18, MITOCHONDRIAL"/>
    <property type="match status" value="1"/>
</dbReference>
<feature type="non-terminal residue" evidence="8">
    <location>
        <position position="105"/>
    </location>
</feature>
<dbReference type="EMBL" id="PFNG01000061">
    <property type="protein sequence ID" value="PIZ41335.1"/>
    <property type="molecule type" value="Genomic_DNA"/>
</dbReference>
<dbReference type="RefSeq" id="WP_286975874.1">
    <property type="nucleotide sequence ID" value="NZ_PFNG01000061.1"/>
</dbReference>
<dbReference type="GO" id="GO:0003735">
    <property type="term" value="F:structural constituent of ribosome"/>
    <property type="evidence" value="ECO:0007669"/>
    <property type="project" value="InterPro"/>
</dbReference>
<evidence type="ECO:0000313" key="9">
    <source>
        <dbReference type="Proteomes" id="UP000230956"/>
    </source>
</evidence>
<keyword evidence="5" id="KW-0687">Ribonucleoprotein</keyword>
<organism evidence="8 9">
    <name type="scientific">Candidatus Aquicultor secundus</name>
    <dbReference type="NCBI Taxonomy" id="1973895"/>
    <lineage>
        <taxon>Bacteria</taxon>
        <taxon>Bacillati</taxon>
        <taxon>Actinomycetota</taxon>
        <taxon>Candidatus Aquicultoria</taxon>
        <taxon>Candidatus Aquicultorales</taxon>
        <taxon>Candidatus Aquicultoraceae</taxon>
        <taxon>Candidatus Aquicultor</taxon>
    </lineage>
</organism>
<keyword evidence="4 8" id="KW-0689">Ribosomal protein</keyword>
<dbReference type="CDD" id="cd00432">
    <property type="entry name" value="Ribosomal_L18_L5e"/>
    <property type="match status" value="1"/>
</dbReference>
<reference evidence="9" key="1">
    <citation type="submission" date="2017-09" db="EMBL/GenBank/DDBJ databases">
        <title>Depth-based differentiation of microbial function through sediment-hosted aquifers and enrichment of novel symbionts in the deep terrestrial subsurface.</title>
        <authorList>
            <person name="Probst A.J."/>
            <person name="Ladd B."/>
            <person name="Jarett J.K."/>
            <person name="Geller-Mcgrath D.E."/>
            <person name="Sieber C.M.K."/>
            <person name="Emerson J.B."/>
            <person name="Anantharaman K."/>
            <person name="Thomas B.C."/>
            <person name="Malmstrom R."/>
            <person name="Stieglmeier M."/>
            <person name="Klingl A."/>
            <person name="Woyke T."/>
            <person name="Ryan C.M."/>
            <person name="Banfield J.F."/>
        </authorList>
    </citation>
    <scope>NUCLEOTIDE SEQUENCE [LARGE SCALE GENOMIC DNA]</scope>
</reference>
<evidence type="ECO:0000313" key="8">
    <source>
        <dbReference type="EMBL" id="PIZ41335.1"/>
    </source>
</evidence>
<gene>
    <name evidence="8" type="ORF">COY37_02430</name>
</gene>
<sequence length="105" mass="11500">MGKTAEERIARLRRHRRVRKKVSGTAGKPRLSVFRSTNHIYAQLIDDVKGTTLVSASSLDSEIKPKIGSGGNIEAAKQVGALVAKRALEKKLGEVVFDRGGFIYH</sequence>
<dbReference type="AlphaFoldDB" id="A0A2M7T9P3"/>
<dbReference type="GO" id="GO:0006412">
    <property type="term" value="P:translation"/>
    <property type="evidence" value="ECO:0007669"/>
    <property type="project" value="InterPro"/>
</dbReference>
<dbReference type="InterPro" id="IPR005484">
    <property type="entry name" value="Ribosomal_uL18_bac/plant/anim"/>
</dbReference>
<evidence type="ECO:0000256" key="5">
    <source>
        <dbReference type="ARBA" id="ARBA00023274"/>
    </source>
</evidence>
<evidence type="ECO:0000256" key="2">
    <source>
        <dbReference type="ARBA" id="ARBA00022730"/>
    </source>
</evidence>